<dbReference type="PANTHER" id="PTHR30006:SF2">
    <property type="entry name" value="ABC TRANSPORTER SUBSTRATE-BINDING PROTEIN"/>
    <property type="match status" value="1"/>
</dbReference>
<feature type="signal peptide" evidence="2">
    <location>
        <begin position="1"/>
        <end position="21"/>
    </location>
</feature>
<keyword evidence="1 2" id="KW-0732">Signal</keyword>
<keyword evidence="4" id="KW-1185">Reference proteome</keyword>
<dbReference type="PANTHER" id="PTHR30006">
    <property type="entry name" value="THIAMINE-BINDING PERIPLASMIC PROTEIN-RELATED"/>
    <property type="match status" value="1"/>
</dbReference>
<reference evidence="3 4" key="1">
    <citation type="submission" date="2016-11" db="EMBL/GenBank/DDBJ databases">
        <authorList>
            <person name="Jaros S."/>
            <person name="Januszkiewicz K."/>
            <person name="Wedrychowicz H."/>
        </authorList>
    </citation>
    <scope>NUCLEOTIDE SEQUENCE [LARGE SCALE GENOMIC DNA]</scope>
    <source>
        <strain evidence="3 4">DSM 46144</strain>
    </source>
</reference>
<organism evidence="3 4">
    <name type="scientific">Cryptosporangium aurantiacum</name>
    <dbReference type="NCBI Taxonomy" id="134849"/>
    <lineage>
        <taxon>Bacteria</taxon>
        <taxon>Bacillati</taxon>
        <taxon>Actinomycetota</taxon>
        <taxon>Actinomycetes</taxon>
        <taxon>Cryptosporangiales</taxon>
        <taxon>Cryptosporangiaceae</taxon>
        <taxon>Cryptosporangium</taxon>
    </lineage>
</organism>
<gene>
    <name evidence="3" type="ORF">SAMN05443668_106206</name>
</gene>
<evidence type="ECO:0000256" key="1">
    <source>
        <dbReference type="ARBA" id="ARBA00022729"/>
    </source>
</evidence>
<dbReference type="Gene3D" id="3.40.190.10">
    <property type="entry name" value="Periplasmic binding protein-like II"/>
    <property type="match status" value="2"/>
</dbReference>
<protein>
    <submittedName>
        <fullName evidence="3">Iron(III) transport system substrate-binding protein</fullName>
    </submittedName>
</protein>
<name>A0A1M7R2H2_9ACTN</name>
<dbReference type="Proteomes" id="UP000184440">
    <property type="component" value="Unassembled WGS sequence"/>
</dbReference>
<dbReference type="RefSeq" id="WP_073259536.1">
    <property type="nucleotide sequence ID" value="NZ_FRCS01000006.1"/>
</dbReference>
<dbReference type="GO" id="GO:0030976">
    <property type="term" value="F:thiamine pyrophosphate binding"/>
    <property type="evidence" value="ECO:0007669"/>
    <property type="project" value="TreeGrafter"/>
</dbReference>
<dbReference type="OrthoDB" id="366726at2"/>
<dbReference type="SUPFAM" id="SSF53850">
    <property type="entry name" value="Periplasmic binding protein-like II"/>
    <property type="match status" value="1"/>
</dbReference>
<sequence length="346" mass="36304">MRRRKSIVALGASLALTLTLAACGDGGSDNRADVAAPTLSDSPELQQLVADAKKDNCLTLYGVPDESTLKAVTAAFTKEYDIPVSFTRLVSADLSQRFSTEAASGAPAADVILLTHSPFYKDALAKGWLNPVDKAGVPAYPGTFPTGYTADDGATPVVQLVATSLAYNSELVKTAPDSWEDYADPAYKGELLFAEPTSSPANVAFWQLMRDTYGDDFLTKVAANKPKWYNSAVPATQAVAAGEGSLAFPGVTPIVNSLKGSGAPVELAKLSPTTGPEIALGLTAKSKCPNAAKLFANYLLTEEGNTYLNKLSGDISPFAPNAKDFVRPKPVPDAQAQEISRLLGAP</sequence>
<accession>A0A1M7R2H2</accession>
<feature type="chain" id="PRO_5012432691" evidence="2">
    <location>
        <begin position="22"/>
        <end position="346"/>
    </location>
</feature>
<dbReference type="STRING" id="134849.SAMN05443668_106206"/>
<dbReference type="PROSITE" id="PS51257">
    <property type="entry name" value="PROKAR_LIPOPROTEIN"/>
    <property type="match status" value="1"/>
</dbReference>
<dbReference type="EMBL" id="FRCS01000006">
    <property type="protein sequence ID" value="SHN39143.1"/>
    <property type="molecule type" value="Genomic_DNA"/>
</dbReference>
<dbReference type="Pfam" id="PF01547">
    <property type="entry name" value="SBP_bac_1"/>
    <property type="match status" value="1"/>
</dbReference>
<evidence type="ECO:0000313" key="4">
    <source>
        <dbReference type="Proteomes" id="UP000184440"/>
    </source>
</evidence>
<proteinExistence type="predicted"/>
<dbReference type="GO" id="GO:0030975">
    <property type="term" value="F:thiamine binding"/>
    <property type="evidence" value="ECO:0007669"/>
    <property type="project" value="TreeGrafter"/>
</dbReference>
<dbReference type="AlphaFoldDB" id="A0A1M7R2H2"/>
<dbReference type="GO" id="GO:0030288">
    <property type="term" value="C:outer membrane-bounded periplasmic space"/>
    <property type="evidence" value="ECO:0007669"/>
    <property type="project" value="TreeGrafter"/>
</dbReference>
<evidence type="ECO:0000313" key="3">
    <source>
        <dbReference type="EMBL" id="SHN39143.1"/>
    </source>
</evidence>
<dbReference type="InterPro" id="IPR006059">
    <property type="entry name" value="SBP"/>
</dbReference>
<evidence type="ECO:0000256" key="2">
    <source>
        <dbReference type="SAM" id="SignalP"/>
    </source>
</evidence>
<dbReference type="GO" id="GO:0015888">
    <property type="term" value="P:thiamine transport"/>
    <property type="evidence" value="ECO:0007669"/>
    <property type="project" value="TreeGrafter"/>
</dbReference>